<keyword evidence="2" id="KW-1185">Reference proteome</keyword>
<proteinExistence type="predicted"/>
<protein>
    <submittedName>
        <fullName evidence="1">Uncharacterized protein</fullName>
    </submittedName>
</protein>
<comment type="caution">
    <text evidence="1">The sequence shown here is derived from an EMBL/GenBank/DDBJ whole genome shotgun (WGS) entry which is preliminary data.</text>
</comment>
<name>A0ACC1T896_9APHY</name>
<reference evidence="1" key="1">
    <citation type="submission" date="2022-07" db="EMBL/GenBank/DDBJ databases">
        <title>Genome Sequence of Phlebia brevispora.</title>
        <authorList>
            <person name="Buettner E."/>
        </authorList>
    </citation>
    <scope>NUCLEOTIDE SEQUENCE</scope>
    <source>
        <strain evidence="1">MPL23</strain>
    </source>
</reference>
<organism evidence="1 2">
    <name type="scientific">Phlebia brevispora</name>
    <dbReference type="NCBI Taxonomy" id="194682"/>
    <lineage>
        <taxon>Eukaryota</taxon>
        <taxon>Fungi</taxon>
        <taxon>Dikarya</taxon>
        <taxon>Basidiomycota</taxon>
        <taxon>Agaricomycotina</taxon>
        <taxon>Agaricomycetes</taxon>
        <taxon>Polyporales</taxon>
        <taxon>Meruliaceae</taxon>
        <taxon>Phlebia</taxon>
    </lineage>
</organism>
<sequence>MLPGDLAEELVQSILESVFYDGRMLPDYQTLSSASRLARLTSPDAVRRFCSVITSTSSRSRDLASHVRQVDIILGGSEYGCDTTQDLVRVVTHCHRLYDVTLRVMGVHELDEATMQGLRRAHAASMPTPIPVPQSSGFLRVGAELVACPPVQPPQVQLYELVLHRIPPPHMIEWLLASSYDSLRIFDCHAAPSAEYDHLLARFSEKLLSLRLFRHTKRSAAFIQRCPNLRELVITQLSSFLPLGELPLTLEHLSFRSLSSVATIPLYPIISAVDKLPRLRLLTCDAYTEQNIDYAILKRKCQEKGIVIFSGLLPLPMFEDPVPLQAYPRGINPINIVLLAMMATTKAHFMIFSFLIAAVTASSSTRIGVSQPEASSNEGKANDMKPVAVRRWSLLSQFKPEALLNKLAIRGIRSFDDKSIAVIEFFSPVTVIVGHNGSGKTTIIECLKYATTGDQPPNTRGGAFIHDPKMANEKEVKAQVKLRFHAANGQRMLAVRNLSVTVKKTGAMQMKTLEGILALSEDDTDRGGKRAVISTRCAEIDTEIPHLLGVSKAVLENVIFCHQEDSYWPLSEPATLKKKFDDIFEATKYTKALDSIKALRKDRVAELKAEKERLESLSREKAHADKLRSRISSLTSEIAAKETDYLKIKARYEKLVADNAKFYDSATKFREIFMKVENLQDKQRHYQEELDSARENMQEMSGTDEELSARLANFDSHITEQKRKKRTEEAKLQDLEDDLGSARKAYGDKLTDKGQYEAEAKAQEQRIVEREGFIRELASKYQLRGYDHSPLEREKVVEFISMLNDLRNRQNTETEDLQNEHKVKSDGYNVKSNQLHGELAGLKSQKETDRSRVTTLNNSIAKSEQEVDAAEALTSQLKTIETDIEEKEQRLRKMRDDFKAANYEARITEKATQIRGLELKKADLEKEISTLSLQADTRARLDLKRDALRTKKGEVETGLEFNNSKFRRLVGTDAHAETMEREVERVLADKERELSELEGLSDTAGKELSAIELTLSSLQEQVKSKKDEIRSSLIILQSWRAPHRWRILGLDAQIREGLEGFETTKVAIDAAKKELADREQELARSESSSKLWNGFLTHGQSKKRCALCSRDMNAKELTTYEKTVYDQLKKCTPESVKETKEEVKEWEKEIKRLQDLSLIANGRDKLVNTEIPALEGQIEEKQAALPAASKKAQEISERLNDVKKELREIAGLKEQAASISRAHQEIQRLDRDIGTLEDDLLSTGSTKTVDDLQAELEAIRTESHALDRERQSIVSEKERQLTSLRAHENDLHTLQLNLSEVKSQLRDKSALEKRIGEMKQEVTDVSAHFKGLDAKIGSAESSIQRLELEYKQAETELSRKIAEAQRSSQDLNKSVDKLDSFNKPIERYVREKRGRLLKEAVSQIEDLQVEIQQLTIQLEDARSIVNGIDKEIHESGASMANLRENLRARKLVQDIAAVQAEIDSYDMEEAARARRIFNEQYEAEKKKETDMQSQYAHIGGELSSLRDQLQQQEDDLEEFKNINKRYRDQLIRVKMSDMANNDLEKYAKALDNAIMKYHTLKMEEVNDTMRHLWNKTYQGTDIDGIKISSDSEGGATKRSYNYRVVMTKDQVEMDMRGRCSAGQKMLASIIIRLALADSFGQNCGILALDEPTNALDTENIDALAASLVDIINERKKQSNFQLIIITHDENFLRKLGQADVMEHYWRVSRDARQKSIIERHRFG</sequence>
<accession>A0ACC1T896</accession>
<dbReference type="Proteomes" id="UP001148662">
    <property type="component" value="Unassembled WGS sequence"/>
</dbReference>
<evidence type="ECO:0000313" key="2">
    <source>
        <dbReference type="Proteomes" id="UP001148662"/>
    </source>
</evidence>
<gene>
    <name evidence="1" type="ORF">NM688_g2697</name>
</gene>
<evidence type="ECO:0000313" key="1">
    <source>
        <dbReference type="EMBL" id="KAJ3555226.1"/>
    </source>
</evidence>
<dbReference type="EMBL" id="JANHOG010000352">
    <property type="protein sequence ID" value="KAJ3555226.1"/>
    <property type="molecule type" value="Genomic_DNA"/>
</dbReference>